<keyword evidence="3" id="KW-0564">Palmitate</keyword>
<dbReference type="OrthoDB" id="5298094at2"/>
<feature type="compositionally biased region" description="Polar residues" evidence="7">
    <location>
        <begin position="201"/>
        <end position="211"/>
    </location>
</feature>
<dbReference type="PANTHER" id="PTHR38098:SF1">
    <property type="entry name" value="LPS-ASSEMBLY LIPOPROTEIN LPTE"/>
    <property type="match status" value="1"/>
</dbReference>
<comment type="similarity">
    <text evidence="6">Belongs to the LptE lipoprotein family.</text>
</comment>
<evidence type="ECO:0000256" key="8">
    <source>
        <dbReference type="SAM" id="Phobius"/>
    </source>
</evidence>
<dbReference type="RefSeq" id="WP_086067759.1">
    <property type="nucleotide sequence ID" value="NZ_CP021108.1"/>
</dbReference>
<dbReference type="GO" id="GO:0001530">
    <property type="term" value="F:lipopolysaccharide binding"/>
    <property type="evidence" value="ECO:0007669"/>
    <property type="project" value="TreeGrafter"/>
</dbReference>
<dbReference type="GO" id="GO:1990351">
    <property type="term" value="C:transporter complex"/>
    <property type="evidence" value="ECO:0007669"/>
    <property type="project" value="TreeGrafter"/>
</dbReference>
<keyword evidence="2 6" id="KW-0472">Membrane</keyword>
<evidence type="ECO:0000313" key="9">
    <source>
        <dbReference type="EMBL" id="ARP84435.1"/>
    </source>
</evidence>
<dbReference type="GO" id="GO:0043165">
    <property type="term" value="P:Gram-negative-bacterium-type cell outer membrane assembly"/>
    <property type="evidence" value="ECO:0007669"/>
    <property type="project" value="UniProtKB-UniRule"/>
</dbReference>
<evidence type="ECO:0000256" key="1">
    <source>
        <dbReference type="ARBA" id="ARBA00022729"/>
    </source>
</evidence>
<dbReference type="AlphaFoldDB" id="A0A1W6YTL7"/>
<reference evidence="9 10" key="1">
    <citation type="submission" date="2017-05" db="EMBL/GenBank/DDBJ databases">
        <title>Complete and WGS of Bordetella genogroups.</title>
        <authorList>
            <person name="Spilker T."/>
            <person name="LiPuma J."/>
        </authorList>
    </citation>
    <scope>NUCLEOTIDE SEQUENCE [LARGE SCALE GENOMIC DNA]</scope>
    <source>
        <strain evidence="9 10">AU19157</strain>
    </source>
</reference>
<protein>
    <recommendedName>
        <fullName evidence="6">LPS-assembly lipoprotein LptE</fullName>
    </recommendedName>
</protein>
<comment type="function">
    <text evidence="6">Together with LptD, is involved in the assembly of lipopolysaccharide (LPS) at the surface of the outer membrane. Required for the proper assembly of LptD. Binds LPS and may serve as the LPS recognition site at the outer membrane.</text>
</comment>
<evidence type="ECO:0000256" key="6">
    <source>
        <dbReference type="HAMAP-Rule" id="MF_01186"/>
    </source>
</evidence>
<dbReference type="Proteomes" id="UP000194151">
    <property type="component" value="Chromosome"/>
</dbReference>
<evidence type="ECO:0000313" key="10">
    <source>
        <dbReference type="Proteomes" id="UP000194151"/>
    </source>
</evidence>
<keyword evidence="10" id="KW-1185">Reference proteome</keyword>
<dbReference type="Gene3D" id="3.30.160.150">
    <property type="entry name" value="Lipoprotein like domain"/>
    <property type="match status" value="1"/>
</dbReference>
<evidence type="ECO:0000256" key="7">
    <source>
        <dbReference type="SAM" id="MobiDB-lite"/>
    </source>
</evidence>
<dbReference type="STRING" id="1416806.CAL12_08725"/>
<dbReference type="EMBL" id="CP021108">
    <property type="protein sequence ID" value="ARP84435.1"/>
    <property type="molecule type" value="Genomic_DNA"/>
</dbReference>
<dbReference type="KEGG" id="bgv:CAL12_08725"/>
<keyword evidence="1" id="KW-0732">Signal</keyword>
<dbReference type="HAMAP" id="MF_01186">
    <property type="entry name" value="LPS_assembly_LptE"/>
    <property type="match status" value="1"/>
</dbReference>
<evidence type="ECO:0000256" key="3">
    <source>
        <dbReference type="ARBA" id="ARBA00023139"/>
    </source>
</evidence>
<dbReference type="PANTHER" id="PTHR38098">
    <property type="entry name" value="LPS-ASSEMBLY LIPOPROTEIN LPTE"/>
    <property type="match status" value="1"/>
</dbReference>
<evidence type="ECO:0000256" key="2">
    <source>
        <dbReference type="ARBA" id="ARBA00023136"/>
    </source>
</evidence>
<dbReference type="InterPro" id="IPR007485">
    <property type="entry name" value="LPS_assembly_LptE"/>
</dbReference>
<feature type="transmembrane region" description="Helical" evidence="8">
    <location>
        <begin position="20"/>
        <end position="40"/>
    </location>
</feature>
<keyword evidence="4 6" id="KW-0998">Cell outer membrane</keyword>
<gene>
    <name evidence="6" type="primary">lptE</name>
    <name evidence="9" type="ORF">CAL12_08725</name>
</gene>
<evidence type="ECO:0000256" key="4">
    <source>
        <dbReference type="ARBA" id="ARBA00023237"/>
    </source>
</evidence>
<keyword evidence="5" id="KW-0449">Lipoprotein</keyword>
<dbReference type="Pfam" id="PF04390">
    <property type="entry name" value="LptE"/>
    <property type="match status" value="1"/>
</dbReference>
<comment type="subunit">
    <text evidence="6">Component of the lipopolysaccharide transport and assembly complex. Interacts with LptD.</text>
</comment>
<feature type="region of interest" description="Disordered" evidence="7">
    <location>
        <begin position="187"/>
        <end position="233"/>
    </location>
</feature>
<organism evidence="9 10">
    <name type="scientific">Bordetella genomosp. 8</name>
    <dbReference type="NCBI Taxonomy" id="1416806"/>
    <lineage>
        <taxon>Bacteria</taxon>
        <taxon>Pseudomonadati</taxon>
        <taxon>Pseudomonadota</taxon>
        <taxon>Betaproteobacteria</taxon>
        <taxon>Burkholderiales</taxon>
        <taxon>Alcaligenaceae</taxon>
        <taxon>Bordetella</taxon>
    </lineage>
</organism>
<dbReference type="GO" id="GO:0009279">
    <property type="term" value="C:cell outer membrane"/>
    <property type="evidence" value="ECO:0007669"/>
    <property type="project" value="UniProtKB-UniRule"/>
</dbReference>
<keyword evidence="8" id="KW-1133">Transmembrane helix</keyword>
<keyword evidence="8" id="KW-0812">Transmembrane</keyword>
<name>A0A1W6YTL7_9BORD</name>
<sequence length="233" mass="25826">MNFARHKLGSTGARRGGPRWALRVASLALLALLSACGFQMRGTTPLPFDSLYIGIAPNSRFGAEVRRAIAAASPDTKLVETPKEAEAILQQVRNSRSMREVSLNAQGRVEEYELGLVFTFRVVDAKGRALLPDTTLEAYREMQYNDQVVQAKEGQAESLYRNMEQSLVSRIVRRLTAPDVRLAAQKLENTKPGDEQGPVYNINQPTPQQNDRLPWNRPSITNGPASPDDDGTY</sequence>
<proteinExistence type="inferred from homology"/>
<dbReference type="GO" id="GO:0015920">
    <property type="term" value="P:lipopolysaccharide transport"/>
    <property type="evidence" value="ECO:0007669"/>
    <property type="project" value="TreeGrafter"/>
</dbReference>
<accession>A0A1W6YTL7</accession>
<evidence type="ECO:0000256" key="5">
    <source>
        <dbReference type="ARBA" id="ARBA00023288"/>
    </source>
</evidence>